<dbReference type="PANTHER" id="PTHR37544">
    <property type="entry name" value="SPRAY-RELATED"/>
    <property type="match status" value="1"/>
</dbReference>
<feature type="transmembrane region" description="Helical" evidence="2">
    <location>
        <begin position="492"/>
        <end position="513"/>
    </location>
</feature>
<evidence type="ECO:0000256" key="2">
    <source>
        <dbReference type="SAM" id="Phobius"/>
    </source>
</evidence>
<accession>A0A9P3LGX9</accession>
<evidence type="ECO:0000256" key="1">
    <source>
        <dbReference type="SAM" id="MobiDB-lite"/>
    </source>
</evidence>
<feature type="transmembrane region" description="Helical" evidence="2">
    <location>
        <begin position="90"/>
        <end position="110"/>
    </location>
</feature>
<dbReference type="PANTHER" id="PTHR37544:SF3">
    <property type="entry name" value="SPRAY"/>
    <property type="match status" value="1"/>
</dbReference>
<keyword evidence="2" id="KW-0472">Membrane</keyword>
<name>A0A9P3LGX9_9APHY</name>
<comment type="caution">
    <text evidence="3">The sequence shown here is derived from an EMBL/GenBank/DDBJ whole genome shotgun (WGS) entry which is preliminary data.</text>
</comment>
<gene>
    <name evidence="3" type="ORF">PsYK624_096960</name>
</gene>
<dbReference type="InterPro" id="IPR021840">
    <property type="entry name" value="DUF3433"/>
</dbReference>
<organism evidence="3 4">
    <name type="scientific">Phanerochaete sordida</name>
    <dbReference type="NCBI Taxonomy" id="48140"/>
    <lineage>
        <taxon>Eukaryota</taxon>
        <taxon>Fungi</taxon>
        <taxon>Dikarya</taxon>
        <taxon>Basidiomycota</taxon>
        <taxon>Agaricomycotina</taxon>
        <taxon>Agaricomycetes</taxon>
        <taxon>Polyporales</taxon>
        <taxon>Phanerochaetaceae</taxon>
        <taxon>Phanerochaete</taxon>
    </lineage>
</organism>
<dbReference type="Pfam" id="PF11915">
    <property type="entry name" value="DUF3433"/>
    <property type="match status" value="1"/>
</dbReference>
<feature type="region of interest" description="Disordered" evidence="1">
    <location>
        <begin position="1"/>
        <end position="40"/>
    </location>
</feature>
<sequence>MRIFRSKKQQSTESAKRSSKRYRESTHLIPTPGARSSKGKAWPLSTWKVLTLAVFMIVLGVVIQIVRAISAHNDGFSVPQKNVFQSVAQPSFLTAFFPTLFVFPLSYFWASADRVLRLYQPYITLLQGHARAEDSLLEDYVMSNVFFTLFKTLKRREWIIHMSMATALVTNLYQPLAGALLTVRQTPKTHPQNVSMSTTLGLAPDVSTLNAFLAAAGFTEAAAFQGLPDPPFILGGWSVAQFHPVAAGGLNASVVLSTTGVNSAANCSVPPTINLDTSIATNYTITVHDADGCTSVAAFNPASADQQYGTSPALPGTCGLDPALDVSFAPLMFWFFHTSDSGVKQARAVMCRPHIELFNVDAQVYLTNNSLMSVEPLSNYTTANNVSGDPLHGKAYNAVLFNQSSVNDFVKARAVAIQSQIPGAIFRFASQDPNVLQTQFFDPPNGFLSLTDRIYTQHLAVSAKTVYFVSTSSENEMGQYTSLVERLVVDTLAAHGLSALLLLIGMLGIWIHLAHARMRRALHLAAPPGTLAAAVALTSHSGFGALLFPYDDARTIAGKLARLRFSLDARTGAVVADEYGFDGEGVRGSPPMPGGSAEKVELRSMPSNVLLHGNAFGRDLEDVQEPELPYEQEPLVSPRPKRR</sequence>
<evidence type="ECO:0000313" key="4">
    <source>
        <dbReference type="Proteomes" id="UP000703269"/>
    </source>
</evidence>
<reference evidence="3 4" key="1">
    <citation type="submission" date="2021-08" db="EMBL/GenBank/DDBJ databases">
        <title>Draft Genome Sequence of Phanerochaete sordida strain YK-624.</title>
        <authorList>
            <person name="Mori T."/>
            <person name="Dohra H."/>
            <person name="Suzuki T."/>
            <person name="Kawagishi H."/>
            <person name="Hirai H."/>
        </authorList>
    </citation>
    <scope>NUCLEOTIDE SEQUENCE [LARGE SCALE GENOMIC DNA]</scope>
    <source>
        <strain evidence="3 4">YK-624</strain>
    </source>
</reference>
<feature type="transmembrane region" description="Helical" evidence="2">
    <location>
        <begin position="49"/>
        <end position="70"/>
    </location>
</feature>
<dbReference type="Proteomes" id="UP000703269">
    <property type="component" value="Unassembled WGS sequence"/>
</dbReference>
<dbReference type="OrthoDB" id="3248909at2759"/>
<feature type="transmembrane region" description="Helical" evidence="2">
    <location>
        <begin position="158"/>
        <end position="181"/>
    </location>
</feature>
<dbReference type="EMBL" id="BPQB01000033">
    <property type="protein sequence ID" value="GJE93537.1"/>
    <property type="molecule type" value="Genomic_DNA"/>
</dbReference>
<dbReference type="AlphaFoldDB" id="A0A9P3LGX9"/>
<keyword evidence="2" id="KW-1133">Transmembrane helix</keyword>
<proteinExistence type="predicted"/>
<keyword evidence="2" id="KW-0812">Transmembrane</keyword>
<feature type="region of interest" description="Disordered" evidence="1">
    <location>
        <begin position="621"/>
        <end position="643"/>
    </location>
</feature>
<evidence type="ECO:0000313" key="3">
    <source>
        <dbReference type="EMBL" id="GJE93537.1"/>
    </source>
</evidence>
<keyword evidence="4" id="KW-1185">Reference proteome</keyword>
<protein>
    <submittedName>
        <fullName evidence="3">DUF3433 domain-containing protein</fullName>
    </submittedName>
</protein>